<dbReference type="AlphaFoldDB" id="A0A177YH00"/>
<feature type="chain" id="PRO_5039451873" evidence="1">
    <location>
        <begin position="23"/>
        <end position="336"/>
    </location>
</feature>
<dbReference type="GO" id="GO:0016747">
    <property type="term" value="F:acyltransferase activity, transferring groups other than amino-acyl groups"/>
    <property type="evidence" value="ECO:0007669"/>
    <property type="project" value="TreeGrafter"/>
</dbReference>
<dbReference type="PANTHER" id="PTHR48098">
    <property type="entry name" value="ENTEROCHELIN ESTERASE-RELATED"/>
    <property type="match status" value="1"/>
</dbReference>
<dbReference type="PANTHER" id="PTHR48098:SF1">
    <property type="entry name" value="DIACYLGLYCEROL ACYLTRANSFERASE_MYCOLYLTRANSFERASE AG85A"/>
    <property type="match status" value="1"/>
</dbReference>
<gene>
    <name evidence="2" type="ORF">A3K89_03860</name>
</gene>
<reference evidence="2 3" key="1">
    <citation type="submission" date="2016-03" db="EMBL/GenBank/DDBJ databases">
        <title>Genome sequence of Rhodococcus kyotonensis KB10.</title>
        <authorList>
            <person name="Jeong H."/>
            <person name="Hong C.E."/>
            <person name="Jo S.H."/>
            <person name="Park J.M."/>
        </authorList>
    </citation>
    <scope>NUCLEOTIDE SEQUENCE [LARGE SCALE GENOMIC DNA]</scope>
    <source>
        <strain evidence="2 3">KB10</strain>
    </source>
</reference>
<evidence type="ECO:0000313" key="3">
    <source>
        <dbReference type="Proteomes" id="UP000077519"/>
    </source>
</evidence>
<dbReference type="SUPFAM" id="SSF53474">
    <property type="entry name" value="alpha/beta-Hydrolases"/>
    <property type="match status" value="1"/>
</dbReference>
<dbReference type="EMBL" id="LVHI01000012">
    <property type="protein sequence ID" value="OAK54509.1"/>
    <property type="molecule type" value="Genomic_DNA"/>
</dbReference>
<dbReference type="InterPro" id="IPR029058">
    <property type="entry name" value="AB_hydrolase_fold"/>
</dbReference>
<sequence>MPYRTVASSFLAVAAACICAFAYGMPSTAAPSDVVYVVDAASVSDRTTSLQVYSPSMDRPVDLTVFRAANPDIPAPTLYLLNGAAGGYGGSSWFDRTDIPAFFGDKQVNVVVPTGGAASYYTDWQHDDPVLGRNKWSTFLAEELPPVVDAEFSGNGINAIAGISMAGTSVLQLAIEHPGLYRGAASYSGCAMTSDPLGRAYVKSVVEMRGRGNTLNMWGPDSDPSWVEHDAFVHAEKLRGTALYVSSGSGLPGPLDTIDGPDIAGNPAKLAEQLAVGALIERATDVCSRQLQTRLESLGIPATYNLRDSGTHSWGYWQQDMHDSWPLLASAMGVSQ</sequence>
<organism evidence="2 3">
    <name type="scientific">Rhodococcoides kyotonense</name>
    <dbReference type="NCBI Taxonomy" id="398843"/>
    <lineage>
        <taxon>Bacteria</taxon>
        <taxon>Bacillati</taxon>
        <taxon>Actinomycetota</taxon>
        <taxon>Actinomycetes</taxon>
        <taxon>Mycobacteriales</taxon>
        <taxon>Nocardiaceae</taxon>
        <taxon>Rhodococcoides</taxon>
    </lineage>
</organism>
<dbReference type="Proteomes" id="UP000077519">
    <property type="component" value="Unassembled WGS sequence"/>
</dbReference>
<evidence type="ECO:0000256" key="1">
    <source>
        <dbReference type="SAM" id="SignalP"/>
    </source>
</evidence>
<dbReference type="Pfam" id="PF00756">
    <property type="entry name" value="Esterase"/>
    <property type="match status" value="1"/>
</dbReference>
<dbReference type="RefSeq" id="WP_068424815.1">
    <property type="nucleotide sequence ID" value="NZ_LVHI01000012.1"/>
</dbReference>
<dbReference type="Gene3D" id="3.40.50.1820">
    <property type="entry name" value="alpha/beta hydrolase"/>
    <property type="match status" value="1"/>
</dbReference>
<keyword evidence="3" id="KW-1185">Reference proteome</keyword>
<dbReference type="InterPro" id="IPR000801">
    <property type="entry name" value="Esterase-like"/>
</dbReference>
<comment type="caution">
    <text evidence="2">The sequence shown here is derived from an EMBL/GenBank/DDBJ whole genome shotgun (WGS) entry which is preliminary data.</text>
</comment>
<name>A0A177YH00_9NOCA</name>
<proteinExistence type="predicted"/>
<accession>A0A177YH00</accession>
<evidence type="ECO:0000313" key="2">
    <source>
        <dbReference type="EMBL" id="OAK54509.1"/>
    </source>
</evidence>
<dbReference type="PROSITE" id="PS51257">
    <property type="entry name" value="PROKAR_LIPOPROTEIN"/>
    <property type="match status" value="1"/>
</dbReference>
<feature type="signal peptide" evidence="1">
    <location>
        <begin position="1"/>
        <end position="22"/>
    </location>
</feature>
<dbReference type="InterPro" id="IPR050583">
    <property type="entry name" value="Mycobacterial_A85_antigen"/>
</dbReference>
<protein>
    <submittedName>
        <fullName evidence="2">Esterase</fullName>
    </submittedName>
</protein>
<keyword evidence="1" id="KW-0732">Signal</keyword>